<dbReference type="GO" id="GO:1990281">
    <property type="term" value="C:efflux pump complex"/>
    <property type="evidence" value="ECO:0007669"/>
    <property type="project" value="TreeGrafter"/>
</dbReference>
<evidence type="ECO:0000259" key="4">
    <source>
        <dbReference type="Pfam" id="PF25876"/>
    </source>
</evidence>
<gene>
    <name evidence="8" type="ORF">MNBD_BACTEROID01-2743</name>
</gene>
<keyword evidence="3" id="KW-0175">Coiled coil</keyword>
<dbReference type="Pfam" id="PF25876">
    <property type="entry name" value="HH_MFP_RND"/>
    <property type="match status" value="1"/>
</dbReference>
<sequence length="426" mass="46901">MKQKKILPYAIVLLVVAILLLVIGKKAGWFGDNVKIKVATQVVEDKSITELITANGKIQPETEVKISPDVSGEIIELYVEEGGQVTRGQLLLVIKPDIYISSLNRMEASLNSSKARLAQAEAQLTKSELSYKRSKQLYEKGTIPASEFETAESNYKVALSEVKASQYSVKSAEASVNEAKEQLTKTKIYAPMPGTVSKLNVEKGERVVGTNMYAGTDMMVIANLDKMEVKVEVNENDIVKVSKNDTALIEVDAYLNRKFKGVVTEIANSANTTGTTADQVTNFDVKVFLLKESYKDLIEKNTSDFYPFRPGMSATVEIQTETRENVISVPIQAVTTRIEKEGFGEGGGDGQASDKKQEIVFVYKDGVVRKSVVQTGIQDNNNIEITEGLTVGDEVVIAPYNAINRILKDSMAVKKVDEKDLYSEKK</sequence>
<feature type="domain" description="YknX-like beta-barrel" evidence="7">
    <location>
        <begin position="227"/>
        <end position="291"/>
    </location>
</feature>
<dbReference type="Gene3D" id="2.40.50.100">
    <property type="match status" value="1"/>
</dbReference>
<dbReference type="InterPro" id="IPR058636">
    <property type="entry name" value="Beta-barrel_YknX"/>
</dbReference>
<evidence type="ECO:0000256" key="1">
    <source>
        <dbReference type="ARBA" id="ARBA00004196"/>
    </source>
</evidence>
<evidence type="ECO:0000256" key="3">
    <source>
        <dbReference type="SAM" id="Coils"/>
    </source>
</evidence>
<evidence type="ECO:0000259" key="6">
    <source>
        <dbReference type="Pfam" id="PF25967"/>
    </source>
</evidence>
<evidence type="ECO:0000259" key="7">
    <source>
        <dbReference type="Pfam" id="PF25990"/>
    </source>
</evidence>
<dbReference type="AlphaFoldDB" id="A0A3B0UFM1"/>
<dbReference type="Pfam" id="PF25917">
    <property type="entry name" value="BSH_RND"/>
    <property type="match status" value="1"/>
</dbReference>
<dbReference type="Pfam" id="PF25990">
    <property type="entry name" value="Beta-barrel_YknX"/>
    <property type="match status" value="1"/>
</dbReference>
<proteinExistence type="predicted"/>
<evidence type="ECO:0000256" key="2">
    <source>
        <dbReference type="ARBA" id="ARBA00022448"/>
    </source>
</evidence>
<dbReference type="InterPro" id="IPR058625">
    <property type="entry name" value="MdtA-like_BSH"/>
</dbReference>
<feature type="domain" description="Multidrug resistance protein MdtA-like alpha-helical hairpin" evidence="4">
    <location>
        <begin position="110"/>
        <end position="185"/>
    </location>
</feature>
<dbReference type="PANTHER" id="PTHR30469:SF33">
    <property type="entry name" value="SLR1207 PROTEIN"/>
    <property type="match status" value="1"/>
</dbReference>
<dbReference type="InterPro" id="IPR006143">
    <property type="entry name" value="RND_pump_MFP"/>
</dbReference>
<dbReference type="Pfam" id="PF25967">
    <property type="entry name" value="RND-MFP_C"/>
    <property type="match status" value="1"/>
</dbReference>
<evidence type="ECO:0000259" key="5">
    <source>
        <dbReference type="Pfam" id="PF25917"/>
    </source>
</evidence>
<dbReference type="Gene3D" id="1.10.287.470">
    <property type="entry name" value="Helix hairpin bin"/>
    <property type="match status" value="1"/>
</dbReference>
<feature type="domain" description="Multidrug resistance protein MdtA-like barrel-sandwich hybrid" evidence="5">
    <location>
        <begin position="63"/>
        <end position="208"/>
    </location>
</feature>
<dbReference type="EMBL" id="UOEP01000204">
    <property type="protein sequence ID" value="VAW24087.1"/>
    <property type="molecule type" value="Genomic_DNA"/>
</dbReference>
<dbReference type="InterPro" id="IPR058627">
    <property type="entry name" value="MdtA-like_C"/>
</dbReference>
<dbReference type="NCBIfam" id="TIGR01730">
    <property type="entry name" value="RND_mfp"/>
    <property type="match status" value="1"/>
</dbReference>
<comment type="subcellular location">
    <subcellularLocation>
        <location evidence="1">Cell envelope</location>
    </subcellularLocation>
</comment>
<protein>
    <submittedName>
        <fullName evidence="8">ABC transporter, RND-adapter-like protein</fullName>
    </submittedName>
</protein>
<feature type="domain" description="Multidrug resistance protein MdtA-like C-terminal permuted SH3" evidence="6">
    <location>
        <begin position="360"/>
        <end position="397"/>
    </location>
</feature>
<dbReference type="Gene3D" id="2.40.420.20">
    <property type="match status" value="1"/>
</dbReference>
<dbReference type="GO" id="GO:0015562">
    <property type="term" value="F:efflux transmembrane transporter activity"/>
    <property type="evidence" value="ECO:0007669"/>
    <property type="project" value="InterPro"/>
</dbReference>
<reference evidence="8" key="1">
    <citation type="submission" date="2018-06" db="EMBL/GenBank/DDBJ databases">
        <authorList>
            <person name="Zhirakovskaya E."/>
        </authorList>
    </citation>
    <scope>NUCLEOTIDE SEQUENCE</scope>
</reference>
<evidence type="ECO:0000313" key="8">
    <source>
        <dbReference type="EMBL" id="VAW24087.1"/>
    </source>
</evidence>
<dbReference type="SUPFAM" id="SSF111369">
    <property type="entry name" value="HlyD-like secretion proteins"/>
    <property type="match status" value="1"/>
</dbReference>
<accession>A0A3B0UFM1</accession>
<dbReference type="InterPro" id="IPR058624">
    <property type="entry name" value="MdtA-like_HH"/>
</dbReference>
<organism evidence="8">
    <name type="scientific">hydrothermal vent metagenome</name>
    <dbReference type="NCBI Taxonomy" id="652676"/>
    <lineage>
        <taxon>unclassified sequences</taxon>
        <taxon>metagenomes</taxon>
        <taxon>ecological metagenomes</taxon>
    </lineage>
</organism>
<dbReference type="PANTHER" id="PTHR30469">
    <property type="entry name" value="MULTIDRUG RESISTANCE PROTEIN MDTA"/>
    <property type="match status" value="1"/>
</dbReference>
<name>A0A3B0UFM1_9ZZZZ</name>
<keyword evidence="2" id="KW-0813">Transport</keyword>
<feature type="coiled-coil region" evidence="3">
    <location>
        <begin position="103"/>
        <end position="137"/>
    </location>
</feature>
<dbReference type="Gene3D" id="2.40.30.170">
    <property type="match status" value="1"/>
</dbReference>